<dbReference type="VEuPathDB" id="TrichDB:TVAG_356460"/>
<evidence type="ECO:0000313" key="2">
    <source>
        <dbReference type="EMBL" id="EAX89857.1"/>
    </source>
</evidence>
<dbReference type="OrthoDB" id="3863715at2759"/>
<evidence type="ECO:0000259" key="1">
    <source>
        <dbReference type="PROSITE" id="PS50994"/>
    </source>
</evidence>
<dbReference type="InterPro" id="IPR001584">
    <property type="entry name" value="Integrase_cat-core"/>
</dbReference>
<sequence length="216" mass="25221">MRTDLVKISENPIEFQNMRSELEKNGEVQFDSGNWLNEEQRSTFVEQVPEATGTPLPINSVSEFMKTASYIEKHFKRLPIEWEGKYMKHYLQKNRFHQKMRNQITFQEIILHSSAMKSGMQRFIIGGKKIGDYLFAIIDDRSRKIIDFQLFNQKMASNTLIVLKRALSTIPGKPFAIWTDNGTENKSVFHSYLVEQNIVHIWIQPGNPRANGKIER</sequence>
<proteinExistence type="predicted"/>
<dbReference type="RefSeq" id="XP_001302787.1">
    <property type="nucleotide sequence ID" value="XM_001302786.1"/>
</dbReference>
<dbReference type="GO" id="GO:0015074">
    <property type="term" value="P:DNA integration"/>
    <property type="evidence" value="ECO:0007669"/>
    <property type="project" value="InterPro"/>
</dbReference>
<accession>A2FZ17</accession>
<feature type="domain" description="Integrase catalytic" evidence="1">
    <location>
        <begin position="95"/>
        <end position="216"/>
    </location>
</feature>
<name>A2FZ17_TRIV3</name>
<dbReference type="InParanoid" id="A2FZ17"/>
<dbReference type="GO" id="GO:0003676">
    <property type="term" value="F:nucleic acid binding"/>
    <property type="evidence" value="ECO:0007669"/>
    <property type="project" value="InterPro"/>
</dbReference>
<dbReference type="InterPro" id="IPR036397">
    <property type="entry name" value="RNaseH_sf"/>
</dbReference>
<protein>
    <submittedName>
        <fullName evidence="2">ISA0963-2 transposase, putative</fullName>
    </submittedName>
</protein>
<dbReference type="VEuPathDB" id="TrichDB:TVAGG3_0134550"/>
<dbReference type="SUPFAM" id="SSF53098">
    <property type="entry name" value="Ribonuclease H-like"/>
    <property type="match status" value="1"/>
</dbReference>
<dbReference type="PROSITE" id="PS50994">
    <property type="entry name" value="INTEGRASE"/>
    <property type="match status" value="1"/>
</dbReference>
<organism evidence="2 3">
    <name type="scientific">Trichomonas vaginalis (strain ATCC PRA-98 / G3)</name>
    <dbReference type="NCBI Taxonomy" id="412133"/>
    <lineage>
        <taxon>Eukaryota</taxon>
        <taxon>Metamonada</taxon>
        <taxon>Parabasalia</taxon>
        <taxon>Trichomonadida</taxon>
        <taxon>Trichomonadidae</taxon>
        <taxon>Trichomonas</taxon>
    </lineage>
</organism>
<dbReference type="InterPro" id="IPR012337">
    <property type="entry name" value="RNaseH-like_sf"/>
</dbReference>
<reference evidence="2" key="1">
    <citation type="submission" date="2006-10" db="EMBL/GenBank/DDBJ databases">
        <authorList>
            <person name="Amadeo P."/>
            <person name="Zhao Q."/>
            <person name="Wortman J."/>
            <person name="Fraser-Liggett C."/>
            <person name="Carlton J."/>
        </authorList>
    </citation>
    <scope>NUCLEOTIDE SEQUENCE</scope>
    <source>
        <strain evidence="2">G3</strain>
    </source>
</reference>
<gene>
    <name evidence="2" type="ORF">TVAG_223240</name>
</gene>
<dbReference type="Pfam" id="PF00665">
    <property type="entry name" value="rve"/>
    <property type="match status" value="1"/>
</dbReference>
<keyword evidence="3" id="KW-1185">Reference proteome</keyword>
<dbReference type="AlphaFoldDB" id="A2FZ17"/>
<reference evidence="2" key="2">
    <citation type="journal article" date="2007" name="Science">
        <title>Draft genome sequence of the sexually transmitted pathogen Trichomonas vaginalis.</title>
        <authorList>
            <person name="Carlton J.M."/>
            <person name="Hirt R.P."/>
            <person name="Silva J.C."/>
            <person name="Delcher A.L."/>
            <person name="Schatz M."/>
            <person name="Zhao Q."/>
            <person name="Wortman J.R."/>
            <person name="Bidwell S.L."/>
            <person name="Alsmark U.C.M."/>
            <person name="Besteiro S."/>
            <person name="Sicheritz-Ponten T."/>
            <person name="Noel C.J."/>
            <person name="Dacks J.B."/>
            <person name="Foster P.G."/>
            <person name="Simillion C."/>
            <person name="Van de Peer Y."/>
            <person name="Miranda-Saavedra D."/>
            <person name="Barton G.J."/>
            <person name="Westrop G.D."/>
            <person name="Mueller S."/>
            <person name="Dessi D."/>
            <person name="Fiori P.L."/>
            <person name="Ren Q."/>
            <person name="Paulsen I."/>
            <person name="Zhang H."/>
            <person name="Bastida-Corcuera F.D."/>
            <person name="Simoes-Barbosa A."/>
            <person name="Brown M.T."/>
            <person name="Hayes R.D."/>
            <person name="Mukherjee M."/>
            <person name="Okumura C.Y."/>
            <person name="Schneider R."/>
            <person name="Smith A.J."/>
            <person name="Vanacova S."/>
            <person name="Villalvazo M."/>
            <person name="Haas B.J."/>
            <person name="Pertea M."/>
            <person name="Feldblyum T.V."/>
            <person name="Utterback T.R."/>
            <person name="Shu C.L."/>
            <person name="Osoegawa K."/>
            <person name="de Jong P.J."/>
            <person name="Hrdy I."/>
            <person name="Horvathova L."/>
            <person name="Zubacova Z."/>
            <person name="Dolezal P."/>
            <person name="Malik S.B."/>
            <person name="Logsdon J.M. Jr."/>
            <person name="Henze K."/>
            <person name="Gupta A."/>
            <person name="Wang C.C."/>
            <person name="Dunne R.L."/>
            <person name="Upcroft J.A."/>
            <person name="Upcroft P."/>
            <person name="White O."/>
            <person name="Salzberg S.L."/>
            <person name="Tang P."/>
            <person name="Chiu C.-H."/>
            <person name="Lee Y.-S."/>
            <person name="Embley T.M."/>
            <person name="Coombs G.H."/>
            <person name="Mottram J.C."/>
            <person name="Tachezy J."/>
            <person name="Fraser-Liggett C.M."/>
            <person name="Johnson P.J."/>
        </authorList>
    </citation>
    <scope>NUCLEOTIDE SEQUENCE [LARGE SCALE GENOMIC DNA]</scope>
    <source>
        <strain evidence="2">G3</strain>
    </source>
</reference>
<dbReference type="EMBL" id="DS114160">
    <property type="protein sequence ID" value="EAX89857.1"/>
    <property type="molecule type" value="Genomic_DNA"/>
</dbReference>
<dbReference type="KEGG" id="tva:4747533"/>
<evidence type="ECO:0000313" key="3">
    <source>
        <dbReference type="Proteomes" id="UP000001542"/>
    </source>
</evidence>
<dbReference type="Proteomes" id="UP000001542">
    <property type="component" value="Unassembled WGS sequence"/>
</dbReference>
<dbReference type="Gene3D" id="3.30.420.10">
    <property type="entry name" value="Ribonuclease H-like superfamily/Ribonuclease H"/>
    <property type="match status" value="1"/>
</dbReference>